<dbReference type="CTD" id="188026"/>
<dbReference type="PIR" id="T24404">
    <property type="entry name" value="T24404"/>
</dbReference>
<organism evidence="2 3">
    <name type="scientific">Caenorhabditis elegans</name>
    <dbReference type="NCBI Taxonomy" id="6239"/>
    <lineage>
        <taxon>Eukaryota</taxon>
        <taxon>Metazoa</taxon>
        <taxon>Ecdysozoa</taxon>
        <taxon>Nematoda</taxon>
        <taxon>Chromadorea</taxon>
        <taxon>Rhabditida</taxon>
        <taxon>Rhabditina</taxon>
        <taxon>Rhabditomorpha</taxon>
        <taxon>Rhabditoidea</taxon>
        <taxon>Rhabditidae</taxon>
        <taxon>Peloderinae</taxon>
        <taxon>Caenorhabditis</taxon>
    </lineage>
</organism>
<proteinExistence type="predicted"/>
<feature type="transmembrane region" description="Helical" evidence="1">
    <location>
        <begin position="98"/>
        <end position="120"/>
    </location>
</feature>
<dbReference type="HOGENOM" id="CLU_042960_0_2_1"/>
<sequence>MNSNSCVEETYFETEHFLCVHSHVISIVAFPINILGIWLIYYKTPIRMKNMKPVMLNCHIWGLFGDFMLGTLTIPYVFFPIIAGSPLGILTKIFGVNAFFQTYVAVACLGEVGSSIVFMFENRQNQTITSSFKITSENGRKVFLGLNVIFPWVASSISLLRTPNQDSAKLEMLKIIPCPTLEYFELPIIIVTTEAKTIGAVLFALLIFIFSQTIFFILHSSFYLCKSTTSLAVSERTKKLKRKYFLSVCIQVIIPIVIMAFPVSYFVLSIVTDYYSQMANNFSFLIMSLHGFFSTIATITIYENYRNYILHILRIKRNLNVVMIQSKSMAETTYI</sequence>
<dbReference type="GeneID" id="188026"/>
<dbReference type="InterPro" id="IPR019422">
    <property type="entry name" value="7TM_GPCR_serpentine_rcpt_Srh"/>
</dbReference>
<reference evidence="2 3" key="1">
    <citation type="journal article" date="1998" name="Science">
        <title>Genome sequence of the nematode C. elegans: a platform for investigating biology.</title>
        <authorList>
            <consortium name="The C. elegans sequencing consortium"/>
            <person name="Sulson J.E."/>
            <person name="Waterston R."/>
        </authorList>
    </citation>
    <scope>NUCLEOTIDE SEQUENCE [LARGE SCALE GENOMIC DNA]</scope>
    <source>
        <strain evidence="2 3">Bristol N2</strain>
    </source>
</reference>
<dbReference type="Proteomes" id="UP000001940">
    <property type="component" value="Chromosome V"/>
</dbReference>
<feature type="transmembrane region" description="Helical" evidence="1">
    <location>
        <begin position="244"/>
        <end position="270"/>
    </location>
</feature>
<gene>
    <name evidence="2 4" type="primary">srh-47</name>
    <name evidence="2" type="ORF">CELE_T03F7.4</name>
    <name evidence="4" type="ORF">T03F7.4</name>
</gene>
<feature type="transmembrane region" description="Helical" evidence="1">
    <location>
        <begin position="54"/>
        <end position="78"/>
    </location>
</feature>
<feature type="transmembrane region" description="Helical" evidence="1">
    <location>
        <begin position="20"/>
        <end position="42"/>
    </location>
</feature>
<dbReference type="RefSeq" id="NP_505870.2">
    <property type="nucleotide sequence ID" value="NM_073469.4"/>
</dbReference>
<dbReference type="Pfam" id="PF10318">
    <property type="entry name" value="7TM_GPCR_Srh"/>
    <property type="match status" value="1"/>
</dbReference>
<evidence type="ECO:0000313" key="4">
    <source>
        <dbReference type="WormBase" id="T03F7.4"/>
    </source>
</evidence>
<dbReference type="eggNOG" id="ENOG502TGEW">
    <property type="taxonomic scope" value="Eukaryota"/>
</dbReference>
<dbReference type="InterPro" id="IPR053220">
    <property type="entry name" value="Nematode_rcpt-like_serp_H"/>
</dbReference>
<dbReference type="WormBase" id="T03F7.4">
    <property type="protein sequence ID" value="CE34496"/>
    <property type="gene ID" value="WBGene00005270"/>
    <property type="gene designation" value="srh-47"/>
</dbReference>
<protein>
    <submittedName>
        <fullName evidence="2">Serpentine Receptor, class H</fullName>
    </submittedName>
</protein>
<evidence type="ECO:0000313" key="2">
    <source>
        <dbReference type="EMBL" id="CAA98518.2"/>
    </source>
</evidence>
<dbReference type="KEGG" id="cel:CELE_T03F7.4"/>
<feature type="transmembrane region" description="Helical" evidence="1">
    <location>
        <begin position="282"/>
        <end position="302"/>
    </location>
</feature>
<dbReference type="PhylomeDB" id="Q22115"/>
<dbReference type="AlphaFoldDB" id="Q22115"/>
<evidence type="ECO:0000313" key="3">
    <source>
        <dbReference type="Proteomes" id="UP000001940"/>
    </source>
</evidence>
<dbReference type="EMBL" id="BX284605">
    <property type="protein sequence ID" value="CAA98518.2"/>
    <property type="molecule type" value="Genomic_DNA"/>
</dbReference>
<dbReference type="FunCoup" id="Q22115">
    <property type="interactions" value="7"/>
</dbReference>
<dbReference type="PANTHER" id="PTHR22941:SF33">
    <property type="entry name" value="SERPENTINE RECEPTOR, CLASS H"/>
    <property type="match status" value="1"/>
</dbReference>
<name>Q22115_CAEEL</name>
<keyword evidence="1" id="KW-1133">Transmembrane helix</keyword>
<dbReference type="OrthoDB" id="5804566at2759"/>
<accession>Q22115</accession>
<keyword evidence="1" id="KW-0812">Transmembrane</keyword>
<dbReference type="AGR" id="WB:WBGene00005270"/>
<evidence type="ECO:0000256" key="1">
    <source>
        <dbReference type="SAM" id="Phobius"/>
    </source>
</evidence>
<dbReference type="UCSC" id="T03F7.4">
    <property type="organism name" value="c. elegans"/>
</dbReference>
<keyword evidence="3" id="KW-1185">Reference proteome</keyword>
<feature type="transmembrane region" description="Helical" evidence="1">
    <location>
        <begin position="141"/>
        <end position="160"/>
    </location>
</feature>
<keyword evidence="1" id="KW-0472">Membrane</keyword>
<feature type="transmembrane region" description="Helical" evidence="1">
    <location>
        <begin position="200"/>
        <end position="224"/>
    </location>
</feature>
<dbReference type="InParanoid" id="Q22115"/>
<dbReference type="PaxDb" id="6239-T03F7.4"/>
<keyword evidence="2" id="KW-0675">Receptor</keyword>
<dbReference type="PANTHER" id="PTHR22941">
    <property type="entry name" value="SERPENTINE RECEPTOR"/>
    <property type="match status" value="1"/>
</dbReference>